<dbReference type="RefSeq" id="WP_272740670.1">
    <property type="nucleotide sequence ID" value="NZ_JAQQKW010000003.1"/>
</dbReference>
<evidence type="ECO:0000313" key="4">
    <source>
        <dbReference type="EMBL" id="MDC7693945.1"/>
    </source>
</evidence>
<evidence type="ECO:0000256" key="1">
    <source>
        <dbReference type="ARBA" id="ARBA00023122"/>
    </source>
</evidence>
<dbReference type="PROSITE" id="PS51371">
    <property type="entry name" value="CBS"/>
    <property type="match status" value="2"/>
</dbReference>
<dbReference type="Proteomes" id="UP001216595">
    <property type="component" value="Unassembled WGS sequence"/>
</dbReference>
<dbReference type="Gene3D" id="3.10.580.10">
    <property type="entry name" value="CBS-domain"/>
    <property type="match status" value="1"/>
</dbReference>
<gene>
    <name evidence="4" type="ORF">PQU94_06570</name>
</gene>
<dbReference type="InterPro" id="IPR000644">
    <property type="entry name" value="CBS_dom"/>
</dbReference>
<dbReference type="Pfam" id="PF00571">
    <property type="entry name" value="CBS"/>
    <property type="match status" value="2"/>
</dbReference>
<dbReference type="SUPFAM" id="SSF54631">
    <property type="entry name" value="CBS-domain pair"/>
    <property type="match status" value="1"/>
</dbReference>
<keyword evidence="5" id="KW-1185">Reference proteome</keyword>
<feature type="domain" description="CBS" evidence="3">
    <location>
        <begin position="7"/>
        <end position="65"/>
    </location>
</feature>
<dbReference type="PANTHER" id="PTHR43080:SF2">
    <property type="entry name" value="CBS DOMAIN-CONTAINING PROTEIN"/>
    <property type="match status" value="1"/>
</dbReference>
<evidence type="ECO:0000256" key="2">
    <source>
        <dbReference type="PROSITE-ProRule" id="PRU00703"/>
    </source>
</evidence>
<dbReference type="InterPro" id="IPR046342">
    <property type="entry name" value="CBS_dom_sf"/>
</dbReference>
<accession>A0ABT5ICN4</accession>
<protein>
    <submittedName>
        <fullName evidence="4">CBS domain-containing protein</fullName>
    </submittedName>
</protein>
<dbReference type="PANTHER" id="PTHR43080">
    <property type="entry name" value="CBS DOMAIN-CONTAINING PROTEIN CBSX3, MITOCHONDRIAL"/>
    <property type="match status" value="1"/>
</dbReference>
<keyword evidence="1 2" id="KW-0129">CBS domain</keyword>
<dbReference type="EMBL" id="JAQQKW010000003">
    <property type="protein sequence ID" value="MDC7693945.1"/>
    <property type="molecule type" value="Genomic_DNA"/>
</dbReference>
<comment type="caution">
    <text evidence="4">The sequence shown here is derived from an EMBL/GenBank/DDBJ whole genome shotgun (WGS) entry which is preliminary data.</text>
</comment>
<reference evidence="4 5" key="1">
    <citation type="submission" date="2023-01" db="EMBL/GenBank/DDBJ databases">
        <title>Novel species of the genus Asticcacaulis isolated from rivers.</title>
        <authorList>
            <person name="Lu H."/>
        </authorList>
    </citation>
    <scope>NUCLEOTIDE SEQUENCE [LARGE SCALE GENOMIC DNA]</scope>
    <source>
        <strain evidence="4 5">DXS10W</strain>
    </source>
</reference>
<evidence type="ECO:0000313" key="5">
    <source>
        <dbReference type="Proteomes" id="UP001216595"/>
    </source>
</evidence>
<dbReference type="InterPro" id="IPR051257">
    <property type="entry name" value="Diverse_CBS-Domain"/>
</dbReference>
<dbReference type="SMART" id="SM00116">
    <property type="entry name" value="CBS"/>
    <property type="match status" value="2"/>
</dbReference>
<proteinExistence type="predicted"/>
<name>A0ABT5ICN4_9CAUL</name>
<evidence type="ECO:0000259" key="3">
    <source>
        <dbReference type="PROSITE" id="PS51371"/>
    </source>
</evidence>
<feature type="domain" description="CBS" evidence="3">
    <location>
        <begin position="71"/>
        <end position="127"/>
    </location>
</feature>
<dbReference type="CDD" id="cd04622">
    <property type="entry name" value="CBS_pair_HRP1_like"/>
    <property type="match status" value="1"/>
</dbReference>
<sequence length="141" mass="15474">MLIKDVMCRDIKIIRPDTPLAVAARLMRDCDCGYLPVGEDDRLKGAVTDRDIVVRGLAEGLNPDAPVSEVMTDRIVYCMDSDHVEVAARHMKAEQIRRLAVLDTNRRIVGVVSIGDIARVTEDRDLTGSIENAVAEDTVAA</sequence>
<organism evidence="4 5">
    <name type="scientific">Asticcacaulis currens</name>
    <dbReference type="NCBI Taxonomy" id="2984210"/>
    <lineage>
        <taxon>Bacteria</taxon>
        <taxon>Pseudomonadati</taxon>
        <taxon>Pseudomonadota</taxon>
        <taxon>Alphaproteobacteria</taxon>
        <taxon>Caulobacterales</taxon>
        <taxon>Caulobacteraceae</taxon>
        <taxon>Asticcacaulis</taxon>
    </lineage>
</organism>